<keyword evidence="2" id="KW-1185">Reference proteome</keyword>
<dbReference type="AlphaFoldDB" id="A0AAD5UIW1"/>
<dbReference type="Proteomes" id="UP001210925">
    <property type="component" value="Unassembled WGS sequence"/>
</dbReference>
<comment type="caution">
    <text evidence="1">The sequence shown here is derived from an EMBL/GenBank/DDBJ whole genome shotgun (WGS) entry which is preliminary data.</text>
</comment>
<protein>
    <submittedName>
        <fullName evidence="1">Uncharacterized protein</fullName>
    </submittedName>
</protein>
<organism evidence="1 2">
    <name type="scientific">Boothiomyces macroporosus</name>
    <dbReference type="NCBI Taxonomy" id="261099"/>
    <lineage>
        <taxon>Eukaryota</taxon>
        <taxon>Fungi</taxon>
        <taxon>Fungi incertae sedis</taxon>
        <taxon>Chytridiomycota</taxon>
        <taxon>Chytridiomycota incertae sedis</taxon>
        <taxon>Chytridiomycetes</taxon>
        <taxon>Rhizophydiales</taxon>
        <taxon>Terramycetaceae</taxon>
        <taxon>Boothiomyces</taxon>
    </lineage>
</organism>
<proteinExistence type="predicted"/>
<name>A0AAD5UIW1_9FUNG</name>
<evidence type="ECO:0000313" key="2">
    <source>
        <dbReference type="Proteomes" id="UP001210925"/>
    </source>
</evidence>
<evidence type="ECO:0000313" key="1">
    <source>
        <dbReference type="EMBL" id="KAJ3259385.1"/>
    </source>
</evidence>
<gene>
    <name evidence="1" type="ORF">HK103_002288</name>
</gene>
<reference evidence="1" key="1">
    <citation type="submission" date="2020-05" db="EMBL/GenBank/DDBJ databases">
        <title>Phylogenomic resolution of chytrid fungi.</title>
        <authorList>
            <person name="Stajich J.E."/>
            <person name="Amses K."/>
            <person name="Simmons R."/>
            <person name="Seto K."/>
            <person name="Myers J."/>
            <person name="Bonds A."/>
            <person name="Quandt C.A."/>
            <person name="Barry K."/>
            <person name="Liu P."/>
            <person name="Grigoriev I."/>
            <person name="Longcore J.E."/>
            <person name="James T.Y."/>
        </authorList>
    </citation>
    <scope>NUCLEOTIDE SEQUENCE</scope>
    <source>
        <strain evidence="1">PLAUS21</strain>
    </source>
</reference>
<sequence length="646" mass="73828">MKKETILAGYERGNAIRNNPAQLALNGGRKLERLDSLLRVRKDEKTTALLQKLESIEQALMAVKQDGVIMQKSGAIIQNLSEAFEESSFMIKNDPRYQKQLEHIEVKKAASNASFSPNSDSTKNLPHLDFPFISNSEIFDIPAFSSPPPTLNKEIPYNLYQRPYEEELLIESHLLELSYVLNWELSENLRKTMMFHAVFYSKHPNLIPGNPVPNFYEKLAYARKYQYNYEIGALIPNKPHSSKQIIADILALVVEAYNMFTILDRPAGIRALKTAYSLITTHSILDPVIFQNRFEKRHLTIDDISSLPTQEDLLSPNSFMNDSDKAQRLSVLVSLLHVDTMNSISTKDAFILDETLFPDNPTWNTNTIANPPIPIQKNFKDYAAFSIWENGQFDHMFSEMKYKSLSEMDDPNETFSRSFFQVRYVKLLRKIIRFNRSINFGNVRENSEKALNLHQEVLIFIENHMPRSSFVFPPGTGPTLPPNVHMTGCLDLFSLLHLSAAQINPSLLFSLEANQPCVYTSRDILYACLKRLKDMVDQAHSYIIDGQAFSIRMDSGIPSPLFCSTTLSNLTFALSTICINVFQIPPVDIILLKSVLKIVKDVMCPMFMQMGAVWPVSNRYSMYLKDLLQLMENNSQYPPQVNQYPM</sequence>
<dbReference type="EMBL" id="JADGKB010000018">
    <property type="protein sequence ID" value="KAJ3259385.1"/>
    <property type="molecule type" value="Genomic_DNA"/>
</dbReference>
<accession>A0AAD5UIW1</accession>